<reference evidence="1 2" key="1">
    <citation type="submission" date="2016-02" db="EMBL/GenBank/DDBJ databases">
        <title>Genome sequence of Halalkalicoccus paucihalophilus DSM 24557.</title>
        <authorList>
            <person name="Poehlein A."/>
            <person name="Daniel R."/>
        </authorList>
    </citation>
    <scope>NUCLEOTIDE SEQUENCE [LARGE SCALE GENOMIC DNA]</scope>
    <source>
        <strain evidence="1 2">DSM 24557</strain>
    </source>
</reference>
<dbReference type="RefSeq" id="WP_066382527.1">
    <property type="nucleotide sequence ID" value="NZ_LTAZ01000005.1"/>
</dbReference>
<keyword evidence="2" id="KW-1185">Reference proteome</keyword>
<dbReference type="PANTHER" id="PTHR39662">
    <property type="entry name" value="DUF354 DOMAIN-CONTAINING PROTEIN-RELATED"/>
    <property type="match status" value="1"/>
</dbReference>
<dbReference type="SUPFAM" id="SSF53756">
    <property type="entry name" value="UDP-Glycosyltransferase/glycogen phosphorylase"/>
    <property type="match status" value="1"/>
</dbReference>
<gene>
    <name evidence="1" type="ORF">HAPAU_22710</name>
</gene>
<dbReference type="InterPro" id="IPR007152">
    <property type="entry name" value="DUF354"/>
</dbReference>
<evidence type="ECO:0008006" key="3">
    <source>
        <dbReference type="Google" id="ProtNLM"/>
    </source>
</evidence>
<name>A0A151AD59_9EURY</name>
<proteinExistence type="predicted"/>
<dbReference type="EMBL" id="LTAZ01000005">
    <property type="protein sequence ID" value="KYH25596.1"/>
    <property type="molecule type" value="Genomic_DNA"/>
</dbReference>
<dbReference type="AlphaFoldDB" id="A0A151AD59"/>
<organism evidence="1 2">
    <name type="scientific">Halalkalicoccus paucihalophilus</name>
    <dbReference type="NCBI Taxonomy" id="1008153"/>
    <lineage>
        <taxon>Archaea</taxon>
        <taxon>Methanobacteriati</taxon>
        <taxon>Methanobacteriota</taxon>
        <taxon>Stenosarchaea group</taxon>
        <taxon>Halobacteria</taxon>
        <taxon>Halobacteriales</taxon>
        <taxon>Halococcaceae</taxon>
        <taxon>Halalkalicoccus</taxon>
    </lineage>
</organism>
<comment type="caution">
    <text evidence="1">The sequence shown here is derived from an EMBL/GenBank/DDBJ whole genome shotgun (WGS) entry which is preliminary data.</text>
</comment>
<accession>A0A151AD59</accession>
<dbReference type="PATRIC" id="fig|1008153.3.peg.2313"/>
<evidence type="ECO:0000313" key="1">
    <source>
        <dbReference type="EMBL" id="KYH25596.1"/>
    </source>
</evidence>
<dbReference type="Proteomes" id="UP000075321">
    <property type="component" value="Unassembled WGS sequence"/>
</dbReference>
<dbReference type="PANTHER" id="PTHR39662:SF1">
    <property type="entry name" value="DUF354 DOMAIN-CONTAINING PROTEIN"/>
    <property type="match status" value="1"/>
</dbReference>
<evidence type="ECO:0000313" key="2">
    <source>
        <dbReference type="Proteomes" id="UP000075321"/>
    </source>
</evidence>
<sequence length="369" mass="41395">MNYVFFTNTPAHVHLYKHAVERLARAGHRVRVLARDYGCTVDLLEYYDLPYRVYGSCGTTKYSLARNLPGHYARILPFVRRFDPDLIFGMGAYAAHSGALSRTPTVLLLDSEPTSLDHFISRPFARAILTPDAFRKELGKNHYRFAGYKECAYLHPDVFRPNPAIREDLGVGPDEPYAILRFNAFGSHHDVNHSGFTPRERYRLIDRLARHTTVFVSDEGGRLDLERTAGRPFDAHPALLHDALAEARLLVADSQTIVTEAGLLGTPAIRSNSFVGENDMGNFIELERAGLIENVAEFEGVVERAEELLADPAVPERMAKRRREYLETKVNLTDVIVEVAENEGNVERVGAVSKTGTPSGRTRYLPTND</sequence>
<dbReference type="OrthoDB" id="185087at2157"/>
<protein>
    <recommendedName>
        <fullName evidence="3">DUF354 domain-containing protein</fullName>
    </recommendedName>
</protein>